<dbReference type="EMBL" id="JAPHNI010000114">
    <property type="protein sequence ID" value="KAJ8115971.1"/>
    <property type="molecule type" value="Genomic_DNA"/>
</dbReference>
<name>A0ACC2IL92_9PLEO</name>
<comment type="caution">
    <text evidence="1">The sequence shown here is derived from an EMBL/GenBank/DDBJ whole genome shotgun (WGS) entry which is preliminary data.</text>
</comment>
<evidence type="ECO:0000313" key="1">
    <source>
        <dbReference type="EMBL" id="KAJ8115971.1"/>
    </source>
</evidence>
<keyword evidence="2" id="KW-1185">Reference proteome</keyword>
<organism evidence="1 2">
    <name type="scientific">Boeremia exigua</name>
    <dbReference type="NCBI Taxonomy" id="749465"/>
    <lineage>
        <taxon>Eukaryota</taxon>
        <taxon>Fungi</taxon>
        <taxon>Dikarya</taxon>
        <taxon>Ascomycota</taxon>
        <taxon>Pezizomycotina</taxon>
        <taxon>Dothideomycetes</taxon>
        <taxon>Pleosporomycetidae</taxon>
        <taxon>Pleosporales</taxon>
        <taxon>Pleosporineae</taxon>
        <taxon>Didymellaceae</taxon>
        <taxon>Boeremia</taxon>
    </lineage>
</organism>
<sequence>MAYAPSALLVSGSVADGIKGLSSSATDIDIINPLSIIVFVAFVIHYITLFFDIDWAAILNFVYQVFINSVQSIRNVLTVQTARATYNHFVHLFATSLTSPTNLLTALSRSIQTPYTLLHWLLRTPSKHTTQRITADTIVLPSGTMYAKIRGLPRDVSAPEVRRYLETVLFEQYSMQVRVELRAKRNANGPQLINDEGSEIDTSGPGLWKGTCVRAAPAGAAASGGEEVNMGASEEGIPSGVPAPLGRRPRRSLSKRA</sequence>
<accession>A0ACC2IL92</accession>
<proteinExistence type="predicted"/>
<evidence type="ECO:0000313" key="2">
    <source>
        <dbReference type="Proteomes" id="UP001153331"/>
    </source>
</evidence>
<dbReference type="Proteomes" id="UP001153331">
    <property type="component" value="Unassembled WGS sequence"/>
</dbReference>
<protein>
    <submittedName>
        <fullName evidence="1">Uncharacterized protein</fullName>
    </submittedName>
</protein>
<gene>
    <name evidence="1" type="ORF">OPT61_g2508</name>
</gene>
<reference evidence="1" key="1">
    <citation type="submission" date="2022-11" db="EMBL/GenBank/DDBJ databases">
        <title>Genome Sequence of Boeremia exigua.</title>
        <authorList>
            <person name="Buettner E."/>
        </authorList>
    </citation>
    <scope>NUCLEOTIDE SEQUENCE</scope>
    <source>
        <strain evidence="1">CU02</strain>
    </source>
</reference>